<dbReference type="CDD" id="cd01448">
    <property type="entry name" value="TST_Repeat_1"/>
    <property type="match status" value="1"/>
</dbReference>
<proteinExistence type="predicted"/>
<feature type="domain" description="Rhodanese" evidence="3">
    <location>
        <begin position="27"/>
        <end position="145"/>
    </location>
</feature>
<dbReference type="InterPro" id="IPR045078">
    <property type="entry name" value="TST/MPST-like"/>
</dbReference>
<dbReference type="Gene3D" id="3.40.250.10">
    <property type="entry name" value="Rhodanese-like domain"/>
    <property type="match status" value="2"/>
</dbReference>
<keyword evidence="5" id="KW-1185">Reference proteome</keyword>
<evidence type="ECO:0000256" key="1">
    <source>
        <dbReference type="ARBA" id="ARBA00022679"/>
    </source>
</evidence>
<dbReference type="AlphaFoldDB" id="A0A4V1AKZ2"/>
<dbReference type="SMART" id="SM00450">
    <property type="entry name" value="RHOD"/>
    <property type="match status" value="2"/>
</dbReference>
<dbReference type="Proteomes" id="UP000294419">
    <property type="component" value="Chromosome"/>
</dbReference>
<protein>
    <submittedName>
        <fullName evidence="4">Thiosulfate sulfurtransferase SseB</fullName>
        <ecNumber evidence="4">2.8.1.1</ecNumber>
    </submittedName>
</protein>
<dbReference type="PANTHER" id="PTHR11364">
    <property type="entry name" value="THIOSULFATE SULFERTANSFERASE"/>
    <property type="match status" value="1"/>
</dbReference>
<evidence type="ECO:0000313" key="5">
    <source>
        <dbReference type="Proteomes" id="UP000294419"/>
    </source>
</evidence>
<dbReference type="InterPro" id="IPR001763">
    <property type="entry name" value="Rhodanese-like_dom"/>
</dbReference>
<keyword evidence="2" id="KW-0677">Repeat</keyword>
<evidence type="ECO:0000313" key="4">
    <source>
        <dbReference type="EMBL" id="QBO57954.1"/>
    </source>
</evidence>
<organism evidence="4 5">
    <name type="scientific">Chryseobacterium salivictor</name>
    <dbReference type="NCBI Taxonomy" id="2547600"/>
    <lineage>
        <taxon>Bacteria</taxon>
        <taxon>Pseudomonadati</taxon>
        <taxon>Bacteroidota</taxon>
        <taxon>Flavobacteriia</taxon>
        <taxon>Flavobacteriales</taxon>
        <taxon>Weeksellaceae</taxon>
        <taxon>Chryseobacterium group</taxon>
        <taxon>Chryseobacterium</taxon>
    </lineage>
</organism>
<dbReference type="KEGG" id="csal:NBC122_01126"/>
<evidence type="ECO:0000259" key="3">
    <source>
        <dbReference type="PROSITE" id="PS50206"/>
    </source>
</evidence>
<accession>A0A4V1AKZ2</accession>
<dbReference type="EMBL" id="CP037954">
    <property type="protein sequence ID" value="QBO57954.1"/>
    <property type="molecule type" value="Genomic_DNA"/>
</dbReference>
<feature type="domain" description="Rhodanese" evidence="3">
    <location>
        <begin position="176"/>
        <end position="289"/>
    </location>
</feature>
<dbReference type="SUPFAM" id="SSF52821">
    <property type="entry name" value="Rhodanese/Cell cycle control phosphatase"/>
    <property type="match status" value="2"/>
</dbReference>
<keyword evidence="1 4" id="KW-0808">Transferase</keyword>
<dbReference type="GO" id="GO:0004792">
    <property type="term" value="F:thiosulfate-cyanide sulfurtransferase activity"/>
    <property type="evidence" value="ECO:0007669"/>
    <property type="project" value="UniProtKB-EC"/>
</dbReference>
<dbReference type="Pfam" id="PF00581">
    <property type="entry name" value="Rhodanese"/>
    <property type="match status" value="2"/>
</dbReference>
<dbReference type="PROSITE" id="PS50206">
    <property type="entry name" value="RHODANESE_3"/>
    <property type="match status" value="2"/>
</dbReference>
<dbReference type="InterPro" id="IPR036873">
    <property type="entry name" value="Rhodanese-like_dom_sf"/>
</dbReference>
<dbReference type="EC" id="2.8.1.1" evidence="4"/>
<name>A0A4V1AKZ2_9FLAO</name>
<reference evidence="4 5" key="1">
    <citation type="submission" date="2019-03" db="EMBL/GenBank/DDBJ databases">
        <authorList>
            <person name="Kim H."/>
            <person name="Yu S.-M."/>
        </authorList>
    </citation>
    <scope>NUCLEOTIDE SEQUENCE [LARGE SCALE GENOMIC DNA]</scope>
    <source>
        <strain evidence="4 5">NBC122</strain>
    </source>
</reference>
<dbReference type="CDD" id="cd01449">
    <property type="entry name" value="TST_Repeat_2"/>
    <property type="match status" value="1"/>
</dbReference>
<dbReference type="PANTHER" id="PTHR11364:SF27">
    <property type="entry name" value="SULFURTRANSFERASE"/>
    <property type="match status" value="1"/>
</dbReference>
<evidence type="ECO:0000256" key="2">
    <source>
        <dbReference type="ARBA" id="ARBA00022737"/>
    </source>
</evidence>
<gene>
    <name evidence="4" type="primary">sseB</name>
    <name evidence="4" type="ORF">NBC122_01126</name>
</gene>
<sequence length="291" mass="32357">MEKELKKKGKPMKLSPIINAEELADLNRENVVIVDAGSGGSAYDSHLHEHLDGALYVDLNNDLAQIPKNIKNGGRHPLPSLEKFAEVLMRLGITQDSHVIVYDNKNASIAAARFWWMLRSVGIEKVQVLNGGIQRAKAMGLPLNSRIVEPEPVDKLSLKEWKLPVADIDFIERYSENPEYIIIDVREKDRYDGKTEPIDDVAGHIPGAMNIPFKGNLTEYGTFKSPEILHEKYAEALKDIPSEKIAVYCGSGVTACHTLLALDYAGFEIPKPYVGSWSEWLGNGKPVAKNK</sequence>